<keyword evidence="5" id="KW-0804">Transcription</keyword>
<dbReference type="PANTHER" id="PTHR43133">
    <property type="entry name" value="RNA POLYMERASE ECF-TYPE SIGMA FACTO"/>
    <property type="match status" value="1"/>
</dbReference>
<dbReference type="InterPro" id="IPR013324">
    <property type="entry name" value="RNA_pol_sigma_r3/r4-like"/>
</dbReference>
<protein>
    <submittedName>
        <fullName evidence="6">RNA polymerase, sigma-E factor</fullName>
    </submittedName>
</protein>
<keyword evidence="2" id="KW-0805">Transcription regulation</keyword>
<dbReference type="PANTHER" id="PTHR43133:SF8">
    <property type="entry name" value="RNA POLYMERASE SIGMA FACTOR HI_1459-RELATED"/>
    <property type="match status" value="1"/>
</dbReference>
<dbReference type="SUPFAM" id="SSF88659">
    <property type="entry name" value="Sigma3 and sigma4 domains of RNA polymerase sigma factors"/>
    <property type="match status" value="1"/>
</dbReference>
<dbReference type="GO" id="GO:0016987">
    <property type="term" value="F:sigma factor activity"/>
    <property type="evidence" value="ECO:0007669"/>
    <property type="project" value="UniProtKB-KW"/>
</dbReference>
<keyword evidence="4" id="KW-0238">DNA-binding</keyword>
<dbReference type="InterPro" id="IPR039425">
    <property type="entry name" value="RNA_pol_sigma-70-like"/>
</dbReference>
<evidence type="ECO:0000256" key="1">
    <source>
        <dbReference type="ARBA" id="ARBA00010641"/>
    </source>
</evidence>
<dbReference type="STRING" id="1237149.C900_05759"/>
<reference evidence="6 7" key="1">
    <citation type="submission" date="2012-12" db="EMBL/GenBank/DDBJ databases">
        <title>Genome assembly of Fulvivirga imtechensis AK7.</title>
        <authorList>
            <person name="Nupur N."/>
            <person name="Khatri I."/>
            <person name="Kumar R."/>
            <person name="Subramanian S."/>
            <person name="Pinnaka A."/>
        </authorList>
    </citation>
    <scope>NUCLEOTIDE SEQUENCE [LARGE SCALE GENOMIC DNA]</scope>
    <source>
        <strain evidence="6 7">AK7</strain>
    </source>
</reference>
<dbReference type="Gene3D" id="1.10.10.10">
    <property type="entry name" value="Winged helix-like DNA-binding domain superfamily/Winged helix DNA-binding domain"/>
    <property type="match status" value="1"/>
</dbReference>
<evidence type="ECO:0000313" key="7">
    <source>
        <dbReference type="Proteomes" id="UP000011135"/>
    </source>
</evidence>
<evidence type="ECO:0000256" key="4">
    <source>
        <dbReference type="ARBA" id="ARBA00023125"/>
    </source>
</evidence>
<dbReference type="OrthoDB" id="1099849at2"/>
<dbReference type="EMBL" id="AMZN01000009">
    <property type="protein sequence ID" value="ELR73124.1"/>
    <property type="molecule type" value="Genomic_DNA"/>
</dbReference>
<dbReference type="NCBIfam" id="TIGR02937">
    <property type="entry name" value="sigma70-ECF"/>
    <property type="match status" value="1"/>
</dbReference>
<sequence length="191" mass="22379">MKEDSNNIVQRIRQGDSSCLEELVIAYKNYCTNGLRKKVGCTGEEAEELFIDALLELRDKILEGKLDRLINTKSYIFGICQNMWLAQKRQERKTLEKKKDIEIYYSAYLENDFLFSQNGADYKMQLIEIAYQALESIDEKCRMIIKYFYLEKRSMDEIAELLDFASPDVAKTSKSRCFKKLVDKAKELEQS</sequence>
<evidence type="ECO:0000256" key="5">
    <source>
        <dbReference type="ARBA" id="ARBA00023163"/>
    </source>
</evidence>
<dbReference type="eggNOG" id="COG1595">
    <property type="taxonomic scope" value="Bacteria"/>
</dbReference>
<keyword evidence="3" id="KW-0731">Sigma factor</keyword>
<organism evidence="6 7">
    <name type="scientific">Fulvivirga imtechensis AK7</name>
    <dbReference type="NCBI Taxonomy" id="1237149"/>
    <lineage>
        <taxon>Bacteria</taxon>
        <taxon>Pseudomonadati</taxon>
        <taxon>Bacteroidota</taxon>
        <taxon>Cytophagia</taxon>
        <taxon>Cytophagales</taxon>
        <taxon>Fulvivirgaceae</taxon>
        <taxon>Fulvivirga</taxon>
    </lineage>
</organism>
<dbReference type="RefSeq" id="WP_009578294.1">
    <property type="nucleotide sequence ID" value="NZ_AMZN01000009.1"/>
</dbReference>
<keyword evidence="7" id="KW-1185">Reference proteome</keyword>
<dbReference type="GO" id="GO:0006352">
    <property type="term" value="P:DNA-templated transcription initiation"/>
    <property type="evidence" value="ECO:0007669"/>
    <property type="project" value="InterPro"/>
</dbReference>
<accession>L8JZN0</accession>
<comment type="caution">
    <text evidence="6">The sequence shown here is derived from an EMBL/GenBank/DDBJ whole genome shotgun (WGS) entry which is preliminary data.</text>
</comment>
<gene>
    <name evidence="6" type="ORF">C900_05759</name>
</gene>
<dbReference type="SUPFAM" id="SSF88946">
    <property type="entry name" value="Sigma2 domain of RNA polymerase sigma factors"/>
    <property type="match status" value="1"/>
</dbReference>
<dbReference type="AlphaFoldDB" id="L8JZN0"/>
<dbReference type="GO" id="GO:0003677">
    <property type="term" value="F:DNA binding"/>
    <property type="evidence" value="ECO:0007669"/>
    <property type="project" value="UniProtKB-KW"/>
</dbReference>
<dbReference type="InterPro" id="IPR036388">
    <property type="entry name" value="WH-like_DNA-bd_sf"/>
</dbReference>
<evidence type="ECO:0000256" key="3">
    <source>
        <dbReference type="ARBA" id="ARBA00023082"/>
    </source>
</evidence>
<dbReference type="InterPro" id="IPR014284">
    <property type="entry name" value="RNA_pol_sigma-70_dom"/>
</dbReference>
<comment type="similarity">
    <text evidence="1">Belongs to the sigma-70 factor family. ECF subfamily.</text>
</comment>
<evidence type="ECO:0000256" key="2">
    <source>
        <dbReference type="ARBA" id="ARBA00023015"/>
    </source>
</evidence>
<dbReference type="Proteomes" id="UP000011135">
    <property type="component" value="Unassembled WGS sequence"/>
</dbReference>
<dbReference type="Gene3D" id="1.10.1740.10">
    <property type="match status" value="1"/>
</dbReference>
<name>L8JZN0_9BACT</name>
<evidence type="ECO:0000313" key="6">
    <source>
        <dbReference type="EMBL" id="ELR73124.1"/>
    </source>
</evidence>
<dbReference type="InterPro" id="IPR013325">
    <property type="entry name" value="RNA_pol_sigma_r2"/>
</dbReference>
<proteinExistence type="inferred from homology"/>